<protein>
    <submittedName>
        <fullName evidence="1">Sulfotransferase family 2 domain-containing protein</fullName>
    </submittedName>
</protein>
<sequence>MTDPVYYLHIPKTGGTSLTSFLDDQYGPEEICPAQLLPDLFHLPLESMERYRLFRGHLWHGLSTYLERNLTYITMLRDPLQRTVSWYLHAMRDENAYRHQQMKSGGWSLLDFVRDPETNWDIANTQTLFLAADLDYQKLSRDPVGYGRAAIKEFAARGNDRKLLDLAKERLESFAFFGITERMRDSMSLLAHELEFFPNFSVPRLNTSSNRSGNDELSAAEIDAIRELTTLDQELYVWACQLFEERMGEMMRSLLMERYRQAETLVRKSWHEPIAEQARTHFGVRMLSAPPHVAADERFFVQIGLRNQSRYQIASRAPNPVHVAYHWLDAKRSQAVVFDGERTTLHASLMPGEEREMQALVVAPSVAGTYVLRLTLVQEGIAWFDDGDSNAFAEVEVTVR</sequence>
<gene>
    <name evidence="1" type="ORF">VSR83_18070</name>
</gene>
<reference evidence="1" key="1">
    <citation type="submission" date="2024-01" db="EMBL/GenBank/DDBJ databases">
        <title>The diversity of rhizobia nodulating Mimosa spp. in eleven states of Brazil covering several biomes is determined by host plant, location, and edaphic factors.</title>
        <authorList>
            <person name="Rouws L."/>
            <person name="Barauna A."/>
            <person name="Beukes C."/>
            <person name="De Faria S.M."/>
            <person name="Gross E."/>
            <person name="Dos Reis Junior F.B."/>
            <person name="Simon M."/>
            <person name="Maluk M."/>
            <person name="Odee D.W."/>
            <person name="Kenicer G."/>
            <person name="Young J.P.W."/>
            <person name="Reis V.M."/>
            <person name="Zilli J."/>
            <person name="James E.K."/>
        </authorList>
    </citation>
    <scope>NUCLEOTIDE SEQUENCE</scope>
    <source>
        <strain evidence="1">JPY452</strain>
    </source>
</reference>
<evidence type="ECO:0000313" key="1">
    <source>
        <dbReference type="EMBL" id="MEM5401978.1"/>
    </source>
</evidence>
<accession>A0ACC6RL22</accession>
<evidence type="ECO:0000313" key="2">
    <source>
        <dbReference type="Proteomes" id="UP001392318"/>
    </source>
</evidence>
<comment type="caution">
    <text evidence="1">The sequence shown here is derived from an EMBL/GenBank/DDBJ whole genome shotgun (WGS) entry which is preliminary data.</text>
</comment>
<keyword evidence="2" id="KW-1185">Reference proteome</keyword>
<proteinExistence type="predicted"/>
<dbReference type="EMBL" id="JAYMRU010000012">
    <property type="protein sequence ID" value="MEM5401978.1"/>
    <property type="molecule type" value="Genomic_DNA"/>
</dbReference>
<dbReference type="Proteomes" id="UP001392318">
    <property type="component" value="Unassembled WGS sequence"/>
</dbReference>
<organism evidence="1 2">
    <name type="scientific">Paraburkholderia unamae</name>
    <dbReference type="NCBI Taxonomy" id="219649"/>
    <lineage>
        <taxon>Bacteria</taxon>
        <taxon>Pseudomonadati</taxon>
        <taxon>Pseudomonadota</taxon>
        <taxon>Betaproteobacteria</taxon>
        <taxon>Burkholderiales</taxon>
        <taxon>Burkholderiaceae</taxon>
        <taxon>Paraburkholderia</taxon>
    </lineage>
</organism>
<name>A0ACC6RL22_9BURK</name>